<dbReference type="PRINTS" id="PR00053">
    <property type="entry name" value="FORKHEAD"/>
</dbReference>
<dbReference type="InterPro" id="IPR030456">
    <property type="entry name" value="TF_fork_head_CS_2"/>
</dbReference>
<evidence type="ECO:0000259" key="9">
    <source>
        <dbReference type="PROSITE" id="PS50039"/>
    </source>
</evidence>
<keyword evidence="5" id="KW-0804">Transcription</keyword>
<keyword evidence="3" id="KW-0805">Transcription regulation</keyword>
<accession>A0A8T0A996</accession>
<feature type="region of interest" description="Disordered" evidence="8">
    <location>
        <begin position="298"/>
        <end position="332"/>
    </location>
</feature>
<dbReference type="PROSITE" id="PS00658">
    <property type="entry name" value="FORK_HEAD_2"/>
    <property type="match status" value="1"/>
</dbReference>
<evidence type="ECO:0000256" key="8">
    <source>
        <dbReference type="SAM" id="MobiDB-lite"/>
    </source>
</evidence>
<dbReference type="PROSITE" id="PS50039">
    <property type="entry name" value="FORK_HEAD_3"/>
    <property type="match status" value="1"/>
</dbReference>
<keyword evidence="6 7" id="KW-0539">Nucleus</keyword>
<dbReference type="GO" id="GO:0005634">
    <property type="term" value="C:nucleus"/>
    <property type="evidence" value="ECO:0007669"/>
    <property type="project" value="UniProtKB-SubCell"/>
</dbReference>
<protein>
    <recommendedName>
        <fullName evidence="9">Fork-head domain-containing protein</fullName>
    </recommendedName>
</protein>
<dbReference type="Gene3D" id="1.10.10.10">
    <property type="entry name" value="Winged helix-like DNA-binding domain superfamily/Winged helix DNA-binding domain"/>
    <property type="match status" value="1"/>
</dbReference>
<evidence type="ECO:0000256" key="4">
    <source>
        <dbReference type="ARBA" id="ARBA00023125"/>
    </source>
</evidence>
<evidence type="ECO:0000256" key="6">
    <source>
        <dbReference type="ARBA" id="ARBA00023242"/>
    </source>
</evidence>
<feature type="domain" description="Fork-head" evidence="9">
    <location>
        <begin position="141"/>
        <end position="237"/>
    </location>
</feature>
<feature type="compositionally biased region" description="Pro residues" evidence="8">
    <location>
        <begin position="299"/>
        <end position="314"/>
    </location>
</feature>
<evidence type="ECO:0000313" key="11">
    <source>
        <dbReference type="Proteomes" id="UP000606274"/>
    </source>
</evidence>
<dbReference type="Proteomes" id="UP000606274">
    <property type="component" value="Unassembled WGS sequence"/>
</dbReference>
<dbReference type="SUPFAM" id="SSF46785">
    <property type="entry name" value="Winged helix' DNA-binding domain"/>
    <property type="match status" value="1"/>
</dbReference>
<comment type="caution">
    <text evidence="10">The sequence shown here is derived from an EMBL/GenBank/DDBJ whole genome shotgun (WGS) entry which is preliminary data.</text>
</comment>
<dbReference type="AlphaFoldDB" id="A0A8T0A996"/>
<dbReference type="SMR" id="A0A8T0A996"/>
<dbReference type="InterPro" id="IPR001766">
    <property type="entry name" value="Fork_head_dom"/>
</dbReference>
<feature type="DNA-binding region" description="Fork-head" evidence="7">
    <location>
        <begin position="141"/>
        <end position="237"/>
    </location>
</feature>
<organism evidence="10 11">
    <name type="scientific">Silurus meridionalis</name>
    <name type="common">Southern catfish</name>
    <name type="synonym">Silurus soldatovi meridionalis</name>
    <dbReference type="NCBI Taxonomy" id="175797"/>
    <lineage>
        <taxon>Eukaryota</taxon>
        <taxon>Metazoa</taxon>
        <taxon>Chordata</taxon>
        <taxon>Craniata</taxon>
        <taxon>Vertebrata</taxon>
        <taxon>Euteleostomi</taxon>
        <taxon>Actinopterygii</taxon>
        <taxon>Neopterygii</taxon>
        <taxon>Teleostei</taxon>
        <taxon>Ostariophysi</taxon>
        <taxon>Siluriformes</taxon>
        <taxon>Siluridae</taxon>
        <taxon>Silurus</taxon>
    </lineage>
</organism>
<evidence type="ECO:0000256" key="7">
    <source>
        <dbReference type="PROSITE-ProRule" id="PRU00089"/>
    </source>
</evidence>
<evidence type="ECO:0000256" key="1">
    <source>
        <dbReference type="ARBA" id="ARBA00004123"/>
    </source>
</evidence>
<dbReference type="PANTHER" id="PTHR46721:SF2">
    <property type="entry name" value="FORKHEAD BOX PROTEIN N4"/>
    <property type="match status" value="1"/>
</dbReference>
<dbReference type="InterPro" id="IPR049624">
    <property type="entry name" value="FOXN1_4"/>
</dbReference>
<comment type="subcellular location">
    <subcellularLocation>
        <location evidence="1 7">Nucleus</location>
    </subcellularLocation>
</comment>
<reference evidence="10" key="1">
    <citation type="submission" date="2020-08" db="EMBL/GenBank/DDBJ databases">
        <title>Chromosome-level assembly of Southern catfish (Silurus meridionalis) provides insights into visual adaptation to the nocturnal and benthic lifestyles.</title>
        <authorList>
            <person name="Zhang Y."/>
            <person name="Wang D."/>
            <person name="Peng Z."/>
        </authorList>
    </citation>
    <scope>NUCLEOTIDE SEQUENCE</scope>
    <source>
        <strain evidence="10">SWU-2019-XX</strain>
        <tissue evidence="10">Muscle</tissue>
    </source>
</reference>
<dbReference type="SMART" id="SM00339">
    <property type="entry name" value="FH"/>
    <property type="match status" value="1"/>
</dbReference>
<keyword evidence="4 7" id="KW-0238">DNA-binding</keyword>
<evidence type="ECO:0000256" key="5">
    <source>
        <dbReference type="ARBA" id="ARBA00023163"/>
    </source>
</evidence>
<dbReference type="Pfam" id="PF00250">
    <property type="entry name" value="Forkhead"/>
    <property type="match status" value="1"/>
</dbReference>
<proteinExistence type="predicted"/>
<gene>
    <name evidence="10" type="ORF">HF521_014953</name>
</gene>
<dbReference type="InterPro" id="IPR036388">
    <property type="entry name" value="WH-like_DNA-bd_sf"/>
</dbReference>
<keyword evidence="2" id="KW-0217">Developmental protein</keyword>
<dbReference type="GO" id="GO:0000976">
    <property type="term" value="F:transcription cis-regulatory region binding"/>
    <property type="evidence" value="ECO:0007669"/>
    <property type="project" value="TreeGrafter"/>
</dbReference>
<keyword evidence="11" id="KW-1185">Reference proteome</keyword>
<name>A0A8T0A996_SILME</name>
<dbReference type="EMBL" id="JABFDY010000027">
    <property type="protein sequence ID" value="KAF7687725.1"/>
    <property type="molecule type" value="Genomic_DNA"/>
</dbReference>
<dbReference type="GO" id="GO:0000981">
    <property type="term" value="F:DNA-binding transcription factor activity, RNA polymerase II-specific"/>
    <property type="evidence" value="ECO:0007669"/>
    <property type="project" value="TreeGrafter"/>
</dbReference>
<dbReference type="PANTHER" id="PTHR46721">
    <property type="entry name" value="FORKHEAD BOX PROTEIN N1"/>
    <property type="match status" value="1"/>
</dbReference>
<sequence length="438" mass="48581">MRVAQRLNGTVLGHHTAHAHDWLSGRIGSESTAHVQSLSVPEQAAQLSSMSVAGGTSMLHLQSNMQHSPLGINSMPQFSPNFPCPASVYQSSSQQVMTFSQANQQCSPGGLYSSFNNQSLFTQQQIHTPHSQETQPKTFPKPIYSYSCLIAMALKNSKTGSLPVSEIYSFMKEHFPYFKTAPDGWKNSVRHNLSLNKCFEKVENKMSGSSRKGCLWALNPAKIDKMEEEMQKWKRKDLTSIRRSMANPDELDKLITDRPESCRRKPLDSQLPPPQPVLSLQCLTVHHQLQLQLHAQPRIAPPSPAPAQTPPLHPVPELVKQPPPTPPQHQHQPAEIFSLHNEVHSEVDALDPSIMDFALQGNLWDEMKDDSFNLETLGSFSNSPLRLSDCDLEGVSTTPVSSAAEIPFSGLYTSYSTVDGFSNQYINTQGSSKPIVLH</sequence>
<dbReference type="FunFam" id="1.10.10.10:FF:000122">
    <property type="entry name" value="Forkhead box protein N1"/>
    <property type="match status" value="1"/>
</dbReference>
<evidence type="ECO:0000256" key="3">
    <source>
        <dbReference type="ARBA" id="ARBA00023015"/>
    </source>
</evidence>
<evidence type="ECO:0000313" key="10">
    <source>
        <dbReference type="EMBL" id="KAF7687725.1"/>
    </source>
</evidence>
<evidence type="ECO:0000256" key="2">
    <source>
        <dbReference type="ARBA" id="ARBA00022473"/>
    </source>
</evidence>
<dbReference type="InterPro" id="IPR036390">
    <property type="entry name" value="WH_DNA-bd_sf"/>
</dbReference>